<organism evidence="1 2">
    <name type="scientific">Nocardioides aquiterrae</name>
    <dbReference type="NCBI Taxonomy" id="203799"/>
    <lineage>
        <taxon>Bacteria</taxon>
        <taxon>Bacillati</taxon>
        <taxon>Actinomycetota</taxon>
        <taxon>Actinomycetes</taxon>
        <taxon>Propionibacteriales</taxon>
        <taxon>Nocardioidaceae</taxon>
        <taxon>Nocardioides</taxon>
    </lineage>
</organism>
<gene>
    <name evidence="1" type="ORF">GCM10009606_15860</name>
</gene>
<proteinExistence type="predicted"/>
<accession>A0ABP4EVJ1</accession>
<dbReference type="EMBL" id="BAAAJE010000006">
    <property type="protein sequence ID" value="GAA1136605.1"/>
    <property type="molecule type" value="Genomic_DNA"/>
</dbReference>
<keyword evidence="2" id="KW-1185">Reference proteome</keyword>
<comment type="caution">
    <text evidence="1">The sequence shown here is derived from an EMBL/GenBank/DDBJ whole genome shotgun (WGS) entry which is preliminary data.</text>
</comment>
<name>A0ABP4EVJ1_9ACTN</name>
<dbReference type="Proteomes" id="UP001499979">
    <property type="component" value="Unassembled WGS sequence"/>
</dbReference>
<dbReference type="PANTHER" id="PTHR21525">
    <property type="entry name" value="MOTILE SPERM PROTEIN"/>
    <property type="match status" value="1"/>
</dbReference>
<evidence type="ECO:0008006" key="3">
    <source>
        <dbReference type="Google" id="ProtNLM"/>
    </source>
</evidence>
<dbReference type="PANTHER" id="PTHR21525:SF9">
    <property type="entry name" value="CHANNEL_COLICIN DOMAIN-CONTAINING PROTEIN"/>
    <property type="match status" value="1"/>
</dbReference>
<evidence type="ECO:0000313" key="1">
    <source>
        <dbReference type="EMBL" id="GAA1136605.1"/>
    </source>
</evidence>
<sequence length="404" mass="40382">MSGLLDTKVYGDPGACTAAASAAATVSGAVQDAETAGTRARSLAGRWQGQTGRAFEAQVDATIRDLAKVADRLTALGDGLTDFAGELTVVQERMAHARSVAAAGGVAVSGTDVHRPVAPTALSQGQVDAYNRTVDAWNEAVEIADAARTKEAEAHQNLADAISKSTGDGILEDLLERLGLLPPDFADGDDIASYLLGLGGLGFGAASSYLVASRYGVFQPRVNGGFTSPAGLDFWDRLRAGTSSDSFHARPYSAGARNWWGTAGKVSGYGGTALTAGFAAWNQWQADADDPSLSDAERGARAGTVGVSTAAGAWAGAEAGAWAGGAIGTAICPGVGTAIGGVAGGLVGGAVGGFVGSEVGQATMGAIGDATDATVDFIGDAASDVGDWASDTGGDLVDAATFWD</sequence>
<reference evidence="2" key="1">
    <citation type="journal article" date="2019" name="Int. J. Syst. Evol. Microbiol.">
        <title>The Global Catalogue of Microorganisms (GCM) 10K type strain sequencing project: providing services to taxonomists for standard genome sequencing and annotation.</title>
        <authorList>
            <consortium name="The Broad Institute Genomics Platform"/>
            <consortium name="The Broad Institute Genome Sequencing Center for Infectious Disease"/>
            <person name="Wu L."/>
            <person name="Ma J."/>
        </authorList>
    </citation>
    <scope>NUCLEOTIDE SEQUENCE [LARGE SCALE GENOMIC DNA]</scope>
    <source>
        <strain evidence="2">JCM 11813</strain>
    </source>
</reference>
<dbReference type="Gene3D" id="1.10.287.1060">
    <property type="entry name" value="ESAT-6-like"/>
    <property type="match status" value="1"/>
</dbReference>
<evidence type="ECO:0000313" key="2">
    <source>
        <dbReference type="Proteomes" id="UP001499979"/>
    </source>
</evidence>
<dbReference type="RefSeq" id="WP_343906953.1">
    <property type="nucleotide sequence ID" value="NZ_BAAAJE010000006.1"/>
</dbReference>
<protein>
    <recommendedName>
        <fullName evidence="3">WXG100 family type VII secretion target</fullName>
    </recommendedName>
</protein>